<dbReference type="PANTHER" id="PTHR22930:SF281">
    <property type="entry name" value="NUCLEASE"/>
    <property type="match status" value="1"/>
</dbReference>
<evidence type="ECO:0000256" key="7">
    <source>
        <dbReference type="ARBA" id="ARBA00023242"/>
    </source>
</evidence>
<feature type="domain" description="DUF8040" evidence="9">
    <location>
        <begin position="1"/>
        <end position="46"/>
    </location>
</feature>
<feature type="domain" description="DDE Tnp4" evidence="8">
    <location>
        <begin position="78"/>
        <end position="158"/>
    </location>
</feature>
<keyword evidence="7" id="KW-0539">Nucleus</keyword>
<comment type="subcellular location">
    <subcellularLocation>
        <location evidence="2">Nucleus</location>
    </subcellularLocation>
</comment>
<dbReference type="InterPro" id="IPR045249">
    <property type="entry name" value="HARBI1-like"/>
</dbReference>
<comment type="caution">
    <text evidence="10">The sequence shown here is derived from an EMBL/GenBank/DDBJ whole genome shotgun (WGS) entry which is preliminary data.</text>
</comment>
<dbReference type="AlphaFoldDB" id="A0AAE0AXX9"/>
<evidence type="ECO:0000256" key="1">
    <source>
        <dbReference type="ARBA" id="ARBA00001968"/>
    </source>
</evidence>
<keyword evidence="11" id="KW-1185">Reference proteome</keyword>
<evidence type="ECO:0000313" key="11">
    <source>
        <dbReference type="Proteomes" id="UP001281410"/>
    </source>
</evidence>
<evidence type="ECO:0000259" key="8">
    <source>
        <dbReference type="Pfam" id="PF13359"/>
    </source>
</evidence>
<evidence type="ECO:0000256" key="6">
    <source>
        <dbReference type="ARBA" id="ARBA00022801"/>
    </source>
</evidence>
<accession>A0AAE0AXX9</accession>
<name>A0AAE0AXX9_9ROSI</name>
<evidence type="ECO:0000259" key="9">
    <source>
        <dbReference type="Pfam" id="PF26138"/>
    </source>
</evidence>
<organism evidence="10 11">
    <name type="scientific">Dipteronia sinensis</name>
    <dbReference type="NCBI Taxonomy" id="43782"/>
    <lineage>
        <taxon>Eukaryota</taxon>
        <taxon>Viridiplantae</taxon>
        <taxon>Streptophyta</taxon>
        <taxon>Embryophyta</taxon>
        <taxon>Tracheophyta</taxon>
        <taxon>Spermatophyta</taxon>
        <taxon>Magnoliopsida</taxon>
        <taxon>eudicotyledons</taxon>
        <taxon>Gunneridae</taxon>
        <taxon>Pentapetalae</taxon>
        <taxon>rosids</taxon>
        <taxon>malvids</taxon>
        <taxon>Sapindales</taxon>
        <taxon>Sapindaceae</taxon>
        <taxon>Hippocastanoideae</taxon>
        <taxon>Acereae</taxon>
        <taxon>Dipteronia</taxon>
    </lineage>
</organism>
<feature type="domain" description="DDE Tnp4" evidence="8">
    <location>
        <begin position="162"/>
        <end position="198"/>
    </location>
</feature>
<dbReference type="GO" id="GO:0005634">
    <property type="term" value="C:nucleus"/>
    <property type="evidence" value="ECO:0007669"/>
    <property type="project" value="UniProtKB-SubCell"/>
</dbReference>
<keyword evidence="6" id="KW-0378">Hydrolase</keyword>
<evidence type="ECO:0000256" key="4">
    <source>
        <dbReference type="ARBA" id="ARBA00022722"/>
    </source>
</evidence>
<dbReference type="InterPro" id="IPR027806">
    <property type="entry name" value="HARBI1_dom"/>
</dbReference>
<dbReference type="PANTHER" id="PTHR22930">
    <property type="match status" value="1"/>
</dbReference>
<gene>
    <name evidence="10" type="ORF">Dsin_005642</name>
</gene>
<evidence type="ECO:0000313" key="10">
    <source>
        <dbReference type="EMBL" id="KAK3225780.1"/>
    </source>
</evidence>
<keyword evidence="5" id="KW-0479">Metal-binding</keyword>
<dbReference type="Pfam" id="PF26138">
    <property type="entry name" value="DUF8040"/>
    <property type="match status" value="1"/>
</dbReference>
<dbReference type="Pfam" id="PF13359">
    <property type="entry name" value="DDE_Tnp_4"/>
    <property type="match status" value="2"/>
</dbReference>
<dbReference type="Proteomes" id="UP001281410">
    <property type="component" value="Unassembled WGS sequence"/>
</dbReference>
<dbReference type="GO" id="GO:0046872">
    <property type="term" value="F:metal ion binding"/>
    <property type="evidence" value="ECO:0007669"/>
    <property type="project" value="UniProtKB-KW"/>
</dbReference>
<evidence type="ECO:0008006" key="12">
    <source>
        <dbReference type="Google" id="ProtNLM"/>
    </source>
</evidence>
<sequence>MDVEEMVAIFLHIISHDVKNRIMRRQFARFGETVSRQVNVVLNAILCQHELLLKKPEPILGDSTDSRWKWYKNCLGALDGTYIKVNVLASDRPRYRTRKNEISTNVLGVVSPDMHFIYVLPGWEGSAADSRVLRDAIFRTNGFKVPQGYYYLCDAWYPNGEERAFGLLKGRWAILRGRSYYAVEIQCRIILTCCLLHNLIRREMPMGPLEHAILEDSDNDNEDDDMNSDFYTHIETSNAWTTWRDNLAREMFEQWLGNRHT</sequence>
<evidence type="ECO:0000256" key="2">
    <source>
        <dbReference type="ARBA" id="ARBA00004123"/>
    </source>
</evidence>
<dbReference type="EMBL" id="JANJYJ010000002">
    <property type="protein sequence ID" value="KAK3225780.1"/>
    <property type="molecule type" value="Genomic_DNA"/>
</dbReference>
<protein>
    <recommendedName>
        <fullName evidence="12">Transposase</fullName>
    </recommendedName>
</protein>
<dbReference type="InterPro" id="IPR058353">
    <property type="entry name" value="DUF8040"/>
</dbReference>
<proteinExistence type="inferred from homology"/>
<evidence type="ECO:0000256" key="3">
    <source>
        <dbReference type="ARBA" id="ARBA00006958"/>
    </source>
</evidence>
<evidence type="ECO:0000256" key="5">
    <source>
        <dbReference type="ARBA" id="ARBA00022723"/>
    </source>
</evidence>
<comment type="similarity">
    <text evidence="3">Belongs to the HARBI1 family.</text>
</comment>
<dbReference type="GO" id="GO:0016787">
    <property type="term" value="F:hydrolase activity"/>
    <property type="evidence" value="ECO:0007669"/>
    <property type="project" value="UniProtKB-KW"/>
</dbReference>
<reference evidence="10" key="1">
    <citation type="journal article" date="2023" name="Plant J.">
        <title>Genome sequences and population genomics provide insights into the demographic history, inbreeding, and mutation load of two 'living fossil' tree species of Dipteronia.</title>
        <authorList>
            <person name="Feng Y."/>
            <person name="Comes H.P."/>
            <person name="Chen J."/>
            <person name="Zhu S."/>
            <person name="Lu R."/>
            <person name="Zhang X."/>
            <person name="Li P."/>
            <person name="Qiu J."/>
            <person name="Olsen K.M."/>
            <person name="Qiu Y."/>
        </authorList>
    </citation>
    <scope>NUCLEOTIDE SEQUENCE</scope>
    <source>
        <strain evidence="10">NBL</strain>
    </source>
</reference>
<dbReference type="GO" id="GO:0004518">
    <property type="term" value="F:nuclease activity"/>
    <property type="evidence" value="ECO:0007669"/>
    <property type="project" value="UniProtKB-KW"/>
</dbReference>
<keyword evidence="4" id="KW-0540">Nuclease</keyword>
<comment type="cofactor">
    <cofactor evidence="1">
        <name>a divalent metal cation</name>
        <dbReference type="ChEBI" id="CHEBI:60240"/>
    </cofactor>
</comment>